<organism evidence="1 2">
    <name type="scientific">Candidatus Uhrbacteria bacterium RIFCSPHIGHO2_02_FULL_57_19</name>
    <dbReference type="NCBI Taxonomy" id="1802391"/>
    <lineage>
        <taxon>Bacteria</taxon>
        <taxon>Candidatus Uhriibacteriota</taxon>
    </lineage>
</organism>
<protein>
    <submittedName>
        <fullName evidence="1">Uncharacterized protein</fullName>
    </submittedName>
</protein>
<dbReference type="STRING" id="1802391.A3D72_04035"/>
<dbReference type="Proteomes" id="UP000176303">
    <property type="component" value="Unassembled WGS sequence"/>
</dbReference>
<gene>
    <name evidence="1" type="ORF">A3D72_04035</name>
</gene>
<dbReference type="AlphaFoldDB" id="A0A1F7U7S3"/>
<name>A0A1F7U7S3_9BACT</name>
<evidence type="ECO:0000313" key="1">
    <source>
        <dbReference type="EMBL" id="OGL74302.1"/>
    </source>
</evidence>
<sequence>MNEASGMVVFGPRELVEFLVKEYDLRKPTDEKDILEAAKRTPKVDEIFAIVAFAVHLNMRCTDINAAFEALG</sequence>
<dbReference type="EMBL" id="MGDZ01000002">
    <property type="protein sequence ID" value="OGL74302.1"/>
    <property type="molecule type" value="Genomic_DNA"/>
</dbReference>
<comment type="caution">
    <text evidence="1">The sequence shown here is derived from an EMBL/GenBank/DDBJ whole genome shotgun (WGS) entry which is preliminary data.</text>
</comment>
<proteinExistence type="predicted"/>
<evidence type="ECO:0000313" key="2">
    <source>
        <dbReference type="Proteomes" id="UP000176303"/>
    </source>
</evidence>
<accession>A0A1F7U7S3</accession>
<reference evidence="1 2" key="1">
    <citation type="journal article" date="2016" name="Nat. Commun.">
        <title>Thousands of microbial genomes shed light on interconnected biogeochemical processes in an aquifer system.</title>
        <authorList>
            <person name="Anantharaman K."/>
            <person name="Brown C.T."/>
            <person name="Hug L.A."/>
            <person name="Sharon I."/>
            <person name="Castelle C.J."/>
            <person name="Probst A.J."/>
            <person name="Thomas B.C."/>
            <person name="Singh A."/>
            <person name="Wilkins M.J."/>
            <person name="Karaoz U."/>
            <person name="Brodie E.L."/>
            <person name="Williams K.H."/>
            <person name="Hubbard S.S."/>
            <person name="Banfield J.F."/>
        </authorList>
    </citation>
    <scope>NUCLEOTIDE SEQUENCE [LARGE SCALE GENOMIC DNA]</scope>
</reference>